<dbReference type="Pfam" id="PF00078">
    <property type="entry name" value="RVT_1"/>
    <property type="match status" value="1"/>
</dbReference>
<reference evidence="2" key="1">
    <citation type="submission" date="2025-08" db="UniProtKB">
        <authorList>
            <consortium name="RefSeq"/>
        </authorList>
    </citation>
    <scope>IDENTIFICATION</scope>
    <source>
        <tissue evidence="2">Whole insect</tissue>
    </source>
</reference>
<dbReference type="RefSeq" id="XP_028154835.1">
    <property type="nucleotide sequence ID" value="XM_028299034.1"/>
</dbReference>
<dbReference type="CDD" id="cd01650">
    <property type="entry name" value="RT_nLTR_like"/>
    <property type="match status" value="1"/>
</dbReference>
<sequence>MVVNAKGRNIIDFMNTNSFCLLNGRTESDTPAQFTHISKAGNSVIDLAFIQNSAIPIIQDLCVMNHNSPSDHFGILVTCVSDFFRESRFKKALPIQKKTIYQWNTDLAFFYKISMQHSNKTSLSINIDAQELYNNLMSAIKETASQLQLCKEKSFPSCIRQSPPWFDHECTSAKNNMKQSLKTGKYFPSCIRQSPPWRDSKTFWSVIKKFRKNHNTSFIDVDVWEQFYSNIYPPKLYHNARFFDARHPIFDAIITSDEIYRVLNNCPNRKAPGTDHISYEFFKNLPNNWILYLTGMFNRILETTITPHNWSEVIFTMIFKKGNRDDPANYRGIALLNCVEKIFTNILLNRLRDWLEVNNVLPECQSGFRGSRGCNDNVFTLTSAVQLQLRLKKRKVYAAFVDYKRAFDSIIHHLLWQKLFGLGVSSKIIAILKNIYDNARMYIKTPNGYTRPFDISTGVLQGELLSPLLFSLFIADIEQFFISQGSQGISIDSQNKIIMLLYADDLVILCDSEVELGKNLSYLEKYSDKNQLTVNVGKTKILPFARSGQIGNKGVKFLYKLNKGV</sequence>
<dbReference type="SUPFAM" id="SSF56219">
    <property type="entry name" value="DNase I-like"/>
    <property type="match status" value="1"/>
</dbReference>
<dbReference type="InterPro" id="IPR000477">
    <property type="entry name" value="RT_dom"/>
</dbReference>
<accession>A0A6P7HGP3</accession>
<proteinExistence type="predicted"/>
<name>A0A6P7HGP3_DIAVI</name>
<dbReference type="PANTHER" id="PTHR19446">
    <property type="entry name" value="REVERSE TRANSCRIPTASES"/>
    <property type="match status" value="1"/>
</dbReference>
<dbReference type="AlphaFoldDB" id="A0A6P7HGP3"/>
<dbReference type="GO" id="GO:0071897">
    <property type="term" value="P:DNA biosynthetic process"/>
    <property type="evidence" value="ECO:0007669"/>
    <property type="project" value="UniProtKB-ARBA"/>
</dbReference>
<evidence type="ECO:0000259" key="1">
    <source>
        <dbReference type="PROSITE" id="PS50878"/>
    </source>
</evidence>
<gene>
    <name evidence="2" type="primary">LOC114348469</name>
</gene>
<dbReference type="InParanoid" id="A0A6P7HGP3"/>
<feature type="domain" description="Reverse transcriptase" evidence="1">
    <location>
        <begin position="299"/>
        <end position="557"/>
    </location>
</feature>
<organism evidence="2">
    <name type="scientific">Diabrotica virgifera virgifera</name>
    <name type="common">western corn rootworm</name>
    <dbReference type="NCBI Taxonomy" id="50390"/>
    <lineage>
        <taxon>Eukaryota</taxon>
        <taxon>Metazoa</taxon>
        <taxon>Ecdysozoa</taxon>
        <taxon>Arthropoda</taxon>
        <taxon>Hexapoda</taxon>
        <taxon>Insecta</taxon>
        <taxon>Pterygota</taxon>
        <taxon>Neoptera</taxon>
        <taxon>Endopterygota</taxon>
        <taxon>Coleoptera</taxon>
        <taxon>Polyphaga</taxon>
        <taxon>Cucujiformia</taxon>
        <taxon>Chrysomeloidea</taxon>
        <taxon>Chrysomelidae</taxon>
        <taxon>Galerucinae</taxon>
        <taxon>Diabroticina</taxon>
        <taxon>Diabroticites</taxon>
        <taxon>Diabrotica</taxon>
    </lineage>
</organism>
<dbReference type="Gene3D" id="3.60.10.10">
    <property type="entry name" value="Endonuclease/exonuclease/phosphatase"/>
    <property type="match status" value="1"/>
</dbReference>
<dbReference type="PROSITE" id="PS50878">
    <property type="entry name" value="RT_POL"/>
    <property type="match status" value="1"/>
</dbReference>
<dbReference type="InterPro" id="IPR043502">
    <property type="entry name" value="DNA/RNA_pol_sf"/>
</dbReference>
<feature type="non-terminal residue" evidence="2">
    <location>
        <position position="565"/>
    </location>
</feature>
<dbReference type="SUPFAM" id="SSF56672">
    <property type="entry name" value="DNA/RNA polymerases"/>
    <property type="match status" value="1"/>
</dbReference>
<dbReference type="InterPro" id="IPR036691">
    <property type="entry name" value="Endo/exonu/phosph_ase_sf"/>
</dbReference>
<protein>
    <submittedName>
        <fullName evidence="2">Uncharacterized protein LOC114348469</fullName>
    </submittedName>
</protein>
<evidence type="ECO:0000313" key="2">
    <source>
        <dbReference type="RefSeq" id="XP_028154835.1"/>
    </source>
</evidence>